<evidence type="ECO:0000313" key="4">
    <source>
        <dbReference type="Proteomes" id="UP000747399"/>
    </source>
</evidence>
<feature type="compositionally biased region" description="Gly residues" evidence="1">
    <location>
        <begin position="196"/>
        <end position="206"/>
    </location>
</feature>
<protein>
    <submittedName>
        <fullName evidence="3">Uncharacterized protein</fullName>
    </submittedName>
</protein>
<proteinExistence type="predicted"/>
<comment type="caution">
    <text evidence="3">The sequence shown here is derived from an EMBL/GenBank/DDBJ whole genome shotgun (WGS) entry which is preliminary data.</text>
</comment>
<accession>A0A8J4F8J6</accession>
<feature type="region of interest" description="Disordered" evidence="1">
    <location>
        <begin position="179"/>
        <end position="206"/>
    </location>
</feature>
<evidence type="ECO:0000256" key="2">
    <source>
        <dbReference type="SAM" id="Phobius"/>
    </source>
</evidence>
<dbReference type="Proteomes" id="UP000747399">
    <property type="component" value="Unassembled WGS sequence"/>
</dbReference>
<keyword evidence="2" id="KW-0812">Transmembrane</keyword>
<keyword evidence="4" id="KW-1185">Reference proteome</keyword>
<evidence type="ECO:0000256" key="1">
    <source>
        <dbReference type="SAM" id="MobiDB-lite"/>
    </source>
</evidence>
<feature type="transmembrane region" description="Helical" evidence="2">
    <location>
        <begin position="74"/>
        <end position="97"/>
    </location>
</feature>
<dbReference type="AlphaFoldDB" id="A0A8J4F8J6"/>
<reference evidence="3" key="1">
    <citation type="journal article" date="2021" name="Proc. Natl. Acad. Sci. U.S.A.">
        <title>Three genomes in the algal genus Volvox reveal the fate of a haploid sex-determining region after a transition to homothallism.</title>
        <authorList>
            <person name="Yamamoto K."/>
            <person name="Hamaji T."/>
            <person name="Kawai-Toyooka H."/>
            <person name="Matsuzaki R."/>
            <person name="Takahashi F."/>
            <person name="Nishimura Y."/>
            <person name="Kawachi M."/>
            <person name="Noguchi H."/>
            <person name="Minakuchi Y."/>
            <person name="Umen J.G."/>
            <person name="Toyoda A."/>
            <person name="Nozaki H."/>
        </authorList>
    </citation>
    <scope>NUCLEOTIDE SEQUENCE</scope>
    <source>
        <strain evidence="3">NIES-3780</strain>
    </source>
</reference>
<evidence type="ECO:0000313" key="3">
    <source>
        <dbReference type="EMBL" id="GIL65658.1"/>
    </source>
</evidence>
<gene>
    <name evidence="3" type="ORF">Vafri_19233</name>
</gene>
<feature type="transmembrane region" description="Helical" evidence="2">
    <location>
        <begin position="103"/>
        <end position="134"/>
    </location>
</feature>
<organism evidence="3 4">
    <name type="scientific">Volvox africanus</name>
    <dbReference type="NCBI Taxonomy" id="51714"/>
    <lineage>
        <taxon>Eukaryota</taxon>
        <taxon>Viridiplantae</taxon>
        <taxon>Chlorophyta</taxon>
        <taxon>core chlorophytes</taxon>
        <taxon>Chlorophyceae</taxon>
        <taxon>CS clade</taxon>
        <taxon>Chlamydomonadales</taxon>
        <taxon>Volvocaceae</taxon>
        <taxon>Volvox</taxon>
    </lineage>
</organism>
<name>A0A8J4F8J6_9CHLO</name>
<keyword evidence="2" id="KW-0472">Membrane</keyword>
<keyword evidence="2" id="KW-1133">Transmembrane helix</keyword>
<sequence length="236" mass="23889">MLEVYRHGARNGGTFGGGHHHQHSSAIQPHRGVGSGGFGGLGDWTDALLPRSSSSPSSFSFNVWELSPNKLRTAAVAFTFVVTAGYISLLAAGGLLAILVTGAVVTCCVLLTVLTCATLITLIVTGVPVGYAIIRMIMAARSSSGSPNKQQSYGGVGGGSSGSGGPSGFFAGLFGVHGRQQHGDDGEDENRQQSSPGGGGCGNGFGGRHTYGTVGGAAASGWRFRAEGDDEDSDAE</sequence>
<dbReference type="EMBL" id="BNCO01000077">
    <property type="protein sequence ID" value="GIL65658.1"/>
    <property type="molecule type" value="Genomic_DNA"/>
</dbReference>